<dbReference type="PANTHER" id="PTHR46289:SF19">
    <property type="entry name" value="ZINC FINGER MYM-TYPE CONTAINING 1"/>
    <property type="match status" value="1"/>
</dbReference>
<dbReference type="Ensembl" id="ENSCSRT00000003702.1">
    <property type="protein sequence ID" value="ENSCSRP00000003575.1"/>
    <property type="gene ID" value="ENSCSRG00000002708.1"/>
</dbReference>
<dbReference type="InterPro" id="IPR052958">
    <property type="entry name" value="IFN-induced_PKR_regulator"/>
</dbReference>
<keyword evidence="1" id="KW-1133">Transmembrane helix</keyword>
<dbReference type="Pfam" id="PF05699">
    <property type="entry name" value="Dimer_Tnp_hAT"/>
    <property type="match status" value="1"/>
</dbReference>
<evidence type="ECO:0000259" key="2">
    <source>
        <dbReference type="Pfam" id="PF05699"/>
    </source>
</evidence>
<proteinExistence type="predicted"/>
<protein>
    <recommendedName>
        <fullName evidence="2">HAT C-terminal dimerisation domain-containing protein</fullName>
    </recommendedName>
</protein>
<sequence length="388" mass="44614">MTEIILQKLETMSLTILTHHVNSLTVKPLSQTRWESHIDALKPLGYGLENIYGALIEISDDTTFTGSSGNMSCSDAEALANGLSKFKFVTLLILWYNILSEINLISKQLQEKNLNIHSAIQKLQQTKSILEEFRSDEGFERTLVDSLELAEKIDYPTEFEPEPVLIWQKKQHFSYKGQDTPIQNSKQRFKVNFYFAVLDTAIHSVDERFQQMKKLESVFDFLYDIHSLQKKTEKQIREFCIKLESALTHENSKDINTTNLCSELQAFSRRLKHSTPEEVLKFVCENKLTDSFPNIFISLRIRLTLPVSVASGERSFSKLKLIKTYLRSTMVQERLCATEPKIANILCIMVRLGRKQQRSVSEKLWASVMLLVLMLTLSTETIFAVARS</sequence>
<evidence type="ECO:0000313" key="4">
    <source>
        <dbReference type="Proteomes" id="UP000694403"/>
    </source>
</evidence>
<accession>A0A8C3RT74</accession>
<feature type="transmembrane region" description="Helical" evidence="1">
    <location>
        <begin position="364"/>
        <end position="386"/>
    </location>
</feature>
<keyword evidence="1" id="KW-0472">Membrane</keyword>
<feature type="domain" description="HAT C-terminal dimerisation" evidence="2">
    <location>
        <begin position="275"/>
        <end position="335"/>
    </location>
</feature>
<dbReference type="InterPro" id="IPR008906">
    <property type="entry name" value="HATC_C_dom"/>
</dbReference>
<dbReference type="InterPro" id="IPR012337">
    <property type="entry name" value="RNaseH-like_sf"/>
</dbReference>
<reference evidence="3" key="1">
    <citation type="submission" date="2025-08" db="UniProtKB">
        <authorList>
            <consortium name="Ensembl"/>
        </authorList>
    </citation>
    <scope>IDENTIFICATION</scope>
</reference>
<organism evidence="3 4">
    <name type="scientific">Chelydra serpentina</name>
    <name type="common">Snapping turtle</name>
    <name type="synonym">Testudo serpentina</name>
    <dbReference type="NCBI Taxonomy" id="8475"/>
    <lineage>
        <taxon>Eukaryota</taxon>
        <taxon>Metazoa</taxon>
        <taxon>Chordata</taxon>
        <taxon>Craniata</taxon>
        <taxon>Vertebrata</taxon>
        <taxon>Euteleostomi</taxon>
        <taxon>Archelosauria</taxon>
        <taxon>Testudinata</taxon>
        <taxon>Testudines</taxon>
        <taxon>Cryptodira</taxon>
        <taxon>Durocryptodira</taxon>
        <taxon>Americhelydia</taxon>
        <taxon>Chelydroidea</taxon>
        <taxon>Chelydridae</taxon>
        <taxon>Chelydra</taxon>
    </lineage>
</organism>
<reference evidence="3" key="2">
    <citation type="submission" date="2025-09" db="UniProtKB">
        <authorList>
            <consortium name="Ensembl"/>
        </authorList>
    </citation>
    <scope>IDENTIFICATION</scope>
</reference>
<dbReference type="Proteomes" id="UP000694403">
    <property type="component" value="Unplaced"/>
</dbReference>
<evidence type="ECO:0000313" key="3">
    <source>
        <dbReference type="Ensembl" id="ENSCSRP00000003575.1"/>
    </source>
</evidence>
<evidence type="ECO:0000256" key="1">
    <source>
        <dbReference type="SAM" id="Phobius"/>
    </source>
</evidence>
<dbReference type="PANTHER" id="PTHR46289">
    <property type="entry name" value="52 KDA REPRESSOR OF THE INHIBITOR OF THE PROTEIN KINASE-LIKE PROTEIN-RELATED"/>
    <property type="match status" value="1"/>
</dbReference>
<keyword evidence="4" id="KW-1185">Reference proteome</keyword>
<name>A0A8C3RT74_CHESE</name>
<keyword evidence="1" id="KW-0812">Transmembrane</keyword>
<dbReference type="AlphaFoldDB" id="A0A8C3RT74"/>
<dbReference type="GO" id="GO:0046983">
    <property type="term" value="F:protein dimerization activity"/>
    <property type="evidence" value="ECO:0007669"/>
    <property type="project" value="InterPro"/>
</dbReference>
<dbReference type="SUPFAM" id="SSF53098">
    <property type="entry name" value="Ribonuclease H-like"/>
    <property type="match status" value="1"/>
</dbReference>